<keyword evidence="7" id="KW-1185">Reference proteome</keyword>
<dbReference type="CDD" id="cd06530">
    <property type="entry name" value="S26_SPase_I"/>
    <property type="match status" value="1"/>
</dbReference>
<organism evidence="6 7">
    <name type="scientific">Methanocaldococcus vulcanius (strain ATCC 700851 / DSM 12094 / M7)</name>
    <name type="common">Methanococcus vulcanius</name>
    <dbReference type="NCBI Taxonomy" id="579137"/>
    <lineage>
        <taxon>Archaea</taxon>
        <taxon>Methanobacteriati</taxon>
        <taxon>Methanobacteriota</taxon>
        <taxon>Methanomada group</taxon>
        <taxon>Methanococci</taxon>
        <taxon>Methanococcales</taxon>
        <taxon>Methanocaldococcaceae</taxon>
        <taxon>Methanocaldococcus</taxon>
    </lineage>
</organism>
<evidence type="ECO:0000256" key="4">
    <source>
        <dbReference type="ARBA" id="ARBA00023136"/>
    </source>
</evidence>
<dbReference type="STRING" id="579137.Metvu_0794"/>
<gene>
    <name evidence="6" type="ordered locus">Metvu_0794</name>
</gene>
<dbReference type="InterPro" id="IPR036286">
    <property type="entry name" value="LexA/Signal_pep-like_sf"/>
</dbReference>
<comment type="subcellular location">
    <subcellularLocation>
        <location evidence="1">Membrane</location>
    </subcellularLocation>
</comment>
<keyword evidence="3 5" id="KW-1133">Transmembrane helix</keyword>
<protein>
    <submittedName>
        <fullName evidence="6">Peptidase S24/S26A/S26B, conserved region</fullName>
    </submittedName>
</protein>
<evidence type="ECO:0000256" key="2">
    <source>
        <dbReference type="ARBA" id="ARBA00022692"/>
    </source>
</evidence>
<keyword evidence="2 5" id="KW-0812">Transmembrane</keyword>
<evidence type="ECO:0000256" key="5">
    <source>
        <dbReference type="SAM" id="Phobius"/>
    </source>
</evidence>
<feature type="transmembrane region" description="Helical" evidence="5">
    <location>
        <begin position="180"/>
        <end position="197"/>
    </location>
</feature>
<dbReference type="GeneID" id="8513131"/>
<dbReference type="HOGENOM" id="CLU_118895_0_0_2"/>
<dbReference type="PANTHER" id="PTHR10806">
    <property type="entry name" value="SIGNAL PEPTIDASE COMPLEX CATALYTIC SUBUNIT SEC11"/>
    <property type="match status" value="1"/>
</dbReference>
<evidence type="ECO:0000256" key="1">
    <source>
        <dbReference type="ARBA" id="ARBA00004370"/>
    </source>
</evidence>
<name>C9RGF0_METVM</name>
<evidence type="ECO:0000313" key="6">
    <source>
        <dbReference type="EMBL" id="ACX72652.1"/>
    </source>
</evidence>
<dbReference type="SUPFAM" id="SSF51306">
    <property type="entry name" value="LexA/Signal peptidase"/>
    <property type="match status" value="1"/>
</dbReference>
<accession>C9RGF0</accession>
<dbReference type="GO" id="GO:0006465">
    <property type="term" value="P:signal peptide processing"/>
    <property type="evidence" value="ECO:0007669"/>
    <property type="project" value="InterPro"/>
</dbReference>
<keyword evidence="4 5" id="KW-0472">Membrane</keyword>
<evidence type="ECO:0000256" key="3">
    <source>
        <dbReference type="ARBA" id="ARBA00022989"/>
    </source>
</evidence>
<reference evidence="6" key="1">
    <citation type="submission" date="2009-10" db="EMBL/GenBank/DDBJ databases">
        <title>Complete sequence of chromosome of Methanocaldococcus vulcanius M7.</title>
        <authorList>
            <consortium name="US DOE Joint Genome Institute"/>
            <person name="Lucas S."/>
            <person name="Copeland A."/>
            <person name="Lapidus A."/>
            <person name="Glavina del Rio T."/>
            <person name="Dalin E."/>
            <person name="Tice H."/>
            <person name="Bruce D."/>
            <person name="Goodwin L."/>
            <person name="Pitluck S."/>
            <person name="Lcollab F.I."/>
            <person name="Brettin T."/>
            <person name="Detter J.C."/>
            <person name="Han C."/>
            <person name="Tapia R."/>
            <person name="Kuske C.R."/>
            <person name="Schmutz J."/>
            <person name="Larimer F."/>
            <person name="Land M."/>
            <person name="Hauser L."/>
            <person name="Kyrpides N."/>
            <person name="Ovchinikova G."/>
            <person name="Sieprawska-Lupa M."/>
            <person name="Whitman W.B."/>
            <person name="Woyke T."/>
        </authorList>
    </citation>
    <scope>NUCLEOTIDE SEQUENCE [LARGE SCALE GENOMIC DNA]</scope>
    <source>
        <strain evidence="6">M7</strain>
    </source>
</reference>
<evidence type="ECO:0000313" key="7">
    <source>
        <dbReference type="Proteomes" id="UP000002063"/>
    </source>
</evidence>
<dbReference type="Proteomes" id="UP000002063">
    <property type="component" value="Chromosome"/>
</dbReference>
<dbReference type="AlphaFoldDB" id="C9RGF0"/>
<proteinExistence type="predicted"/>
<dbReference type="eggNOG" id="arCOG01739">
    <property type="taxonomic scope" value="Archaea"/>
</dbReference>
<sequence>MVLFLIWSHVNVVVSNSMYPLMERGDLVVVENAGFEFNPNDVKVGDIVVYKAHWPSYQYLLNDIYYRFNLNPYKTLCIFNEGSVKDISVKFLGDLKAKTGTYKLLEIFAPKSPTTPVIHRVIDEVNYNNEKYFIIKGDNNPIHDPELVSVNQIKQRVVVIDGHPLVIPYIGYISLWLKEYWYLVILLFVIYYLYYYLKGGRE</sequence>
<dbReference type="MEROPS" id="S26.017"/>
<dbReference type="Gene3D" id="2.10.109.10">
    <property type="entry name" value="Umud Fragment, subunit A"/>
    <property type="match status" value="1"/>
</dbReference>
<dbReference type="RefSeq" id="WP_015732872.1">
    <property type="nucleotide sequence ID" value="NC_013407.1"/>
</dbReference>
<dbReference type="PANTHER" id="PTHR10806:SF6">
    <property type="entry name" value="SIGNAL PEPTIDASE COMPLEX CATALYTIC SUBUNIT SEC11"/>
    <property type="match status" value="1"/>
</dbReference>
<dbReference type="GO" id="GO:0016020">
    <property type="term" value="C:membrane"/>
    <property type="evidence" value="ECO:0007669"/>
    <property type="project" value="UniProtKB-SubCell"/>
</dbReference>
<dbReference type="InterPro" id="IPR001733">
    <property type="entry name" value="Peptidase_S26B"/>
</dbReference>
<dbReference type="KEGG" id="mvu:Metvu_0794"/>
<dbReference type="EMBL" id="CP001787">
    <property type="protein sequence ID" value="ACX72652.1"/>
    <property type="molecule type" value="Genomic_DNA"/>
</dbReference>
<dbReference type="InterPro" id="IPR019533">
    <property type="entry name" value="Peptidase_S26"/>
</dbReference>
<dbReference type="GO" id="GO:0004252">
    <property type="term" value="F:serine-type endopeptidase activity"/>
    <property type="evidence" value="ECO:0007669"/>
    <property type="project" value="InterPro"/>
</dbReference>